<feature type="signal peptide" evidence="6">
    <location>
        <begin position="1"/>
        <end position="19"/>
    </location>
</feature>
<keyword evidence="9" id="KW-1185">Reference proteome</keyword>
<feature type="active site" description="Charge relay system" evidence="5">
    <location>
        <position position="214"/>
    </location>
</feature>
<dbReference type="SUPFAM" id="SSF52743">
    <property type="entry name" value="Subtilisin-like"/>
    <property type="match status" value="1"/>
</dbReference>
<name>A0A1M5FM33_9BACE</name>
<dbReference type="InterPro" id="IPR050131">
    <property type="entry name" value="Peptidase_S8_subtilisin-like"/>
</dbReference>
<dbReference type="PROSITE" id="PS51892">
    <property type="entry name" value="SUBTILASE"/>
    <property type="match status" value="1"/>
</dbReference>
<dbReference type="PRINTS" id="PR00723">
    <property type="entry name" value="SUBTILISIN"/>
</dbReference>
<evidence type="ECO:0000256" key="4">
    <source>
        <dbReference type="ARBA" id="ARBA00022825"/>
    </source>
</evidence>
<dbReference type="Proteomes" id="UP000184509">
    <property type="component" value="Unassembled WGS sequence"/>
</dbReference>
<evidence type="ECO:0000313" key="8">
    <source>
        <dbReference type="EMBL" id="SHF92580.1"/>
    </source>
</evidence>
<dbReference type="OrthoDB" id="9792152at2"/>
<evidence type="ECO:0000259" key="7">
    <source>
        <dbReference type="Pfam" id="PF00082"/>
    </source>
</evidence>
<dbReference type="InterPro" id="IPR017317">
    <property type="entry name" value="Pept_S8_subtilisin_bacteroid-2"/>
</dbReference>
<dbReference type="AlphaFoldDB" id="A0A1M5FM33"/>
<dbReference type="PANTHER" id="PTHR43806:SF67">
    <property type="entry name" value="EGF-LIKE DOMAIN-CONTAINING PROTEIN"/>
    <property type="match status" value="1"/>
</dbReference>
<sequence>MKKVSLIAIALLLVAVAQAKVTYKFRISLTDKNNTEYSLDKPQQFLSEKALLRRAKQKLAVDSTDLPIPGKYLKAIRATGAKVLVTSKWNNTVAVSCADSLLVNKIAKLPFVGNTELVWMGEEQTQSSDAAQKEEVTNKLEKTDNYYGRAFHQIEVHNGQKLHEAGFRGQGMTVAIIDGGFKNANKLTALKSLKLLGTRDFVKPNSDIYEENNHGMKVLSCMASNEPYSIVGTAPEASYWLLRSEDTSSENLIEQDYWAAAIEFADSVGVDVVNTSLGYRTFDDSSKNYTYQDLNGKKAMISRSAGMAADKGIVLVCSAGNEGRGSWKKITPPADAFNVITVAAVDSTLNLAPFSSVGNTTDNRVKPDVSAIGERTILLNTNGEVGHANGTSFSTPTFCGLVTCLWQACPQLTAKEVIELVRKSCNHYAFPDNIYGYGVPDIYKAYLTVHPEIATK</sequence>
<organism evidence="8 9">
    <name type="scientific">Bacteroides luti</name>
    <dbReference type="NCBI Taxonomy" id="1297750"/>
    <lineage>
        <taxon>Bacteria</taxon>
        <taxon>Pseudomonadati</taxon>
        <taxon>Bacteroidota</taxon>
        <taxon>Bacteroidia</taxon>
        <taxon>Bacteroidales</taxon>
        <taxon>Bacteroidaceae</taxon>
        <taxon>Bacteroides</taxon>
    </lineage>
</organism>
<feature type="active site" description="Charge relay system" evidence="5">
    <location>
        <position position="392"/>
    </location>
</feature>
<evidence type="ECO:0000256" key="3">
    <source>
        <dbReference type="ARBA" id="ARBA00022801"/>
    </source>
</evidence>
<dbReference type="Pfam" id="PF00082">
    <property type="entry name" value="Peptidase_S8"/>
    <property type="match status" value="1"/>
</dbReference>
<dbReference type="Gene3D" id="3.40.50.200">
    <property type="entry name" value="Peptidase S8/S53 domain"/>
    <property type="match status" value="1"/>
</dbReference>
<dbReference type="InterPro" id="IPR000209">
    <property type="entry name" value="Peptidase_S8/S53_dom"/>
</dbReference>
<comment type="similarity">
    <text evidence="1 5">Belongs to the peptidase S8 family.</text>
</comment>
<feature type="active site" description="Charge relay system" evidence="5">
    <location>
        <position position="178"/>
    </location>
</feature>
<dbReference type="PIRSF" id="PIRSF037903">
    <property type="entry name" value="Subtilisin_rel_GFO_2223"/>
    <property type="match status" value="1"/>
</dbReference>
<proteinExistence type="inferred from homology"/>
<keyword evidence="6" id="KW-0732">Signal</keyword>
<dbReference type="EMBL" id="FQTV01000017">
    <property type="protein sequence ID" value="SHF92580.1"/>
    <property type="molecule type" value="Genomic_DNA"/>
</dbReference>
<feature type="chain" id="PRO_5012861196" evidence="6">
    <location>
        <begin position="20"/>
        <end position="456"/>
    </location>
</feature>
<accession>A0A1M5FM33</accession>
<evidence type="ECO:0000256" key="5">
    <source>
        <dbReference type="PROSITE-ProRule" id="PRU01240"/>
    </source>
</evidence>
<protein>
    <submittedName>
        <fullName evidence="8">Subtilase family protein</fullName>
    </submittedName>
</protein>
<dbReference type="CDD" id="cd07493">
    <property type="entry name" value="Peptidases_S8_9"/>
    <property type="match status" value="1"/>
</dbReference>
<dbReference type="RefSeq" id="WP_073403438.1">
    <property type="nucleotide sequence ID" value="NZ_FQTV01000017.1"/>
</dbReference>
<dbReference type="GO" id="GO:0006508">
    <property type="term" value="P:proteolysis"/>
    <property type="evidence" value="ECO:0007669"/>
    <property type="project" value="UniProtKB-KW"/>
</dbReference>
<gene>
    <name evidence="8" type="ORF">SAMN05444405_11732</name>
</gene>
<dbReference type="PROSITE" id="PS00138">
    <property type="entry name" value="SUBTILASE_SER"/>
    <property type="match status" value="1"/>
</dbReference>
<reference evidence="8 9" key="1">
    <citation type="submission" date="2016-11" db="EMBL/GenBank/DDBJ databases">
        <authorList>
            <person name="Jaros S."/>
            <person name="Januszkiewicz K."/>
            <person name="Wedrychowicz H."/>
        </authorList>
    </citation>
    <scope>NUCLEOTIDE SEQUENCE [LARGE SCALE GENOMIC DNA]</scope>
    <source>
        <strain evidence="8 9">DSM 26991</strain>
    </source>
</reference>
<keyword evidence="4 5" id="KW-0720">Serine protease</keyword>
<dbReference type="GO" id="GO:0004252">
    <property type="term" value="F:serine-type endopeptidase activity"/>
    <property type="evidence" value="ECO:0007669"/>
    <property type="project" value="UniProtKB-UniRule"/>
</dbReference>
<evidence type="ECO:0000256" key="1">
    <source>
        <dbReference type="ARBA" id="ARBA00011073"/>
    </source>
</evidence>
<keyword evidence="3 5" id="KW-0378">Hydrolase</keyword>
<feature type="domain" description="Peptidase S8/S53" evidence="7">
    <location>
        <begin position="169"/>
        <end position="438"/>
    </location>
</feature>
<dbReference type="PANTHER" id="PTHR43806">
    <property type="entry name" value="PEPTIDASE S8"/>
    <property type="match status" value="1"/>
</dbReference>
<dbReference type="InterPro" id="IPR023828">
    <property type="entry name" value="Peptidase_S8_Ser-AS"/>
</dbReference>
<keyword evidence="2 5" id="KW-0645">Protease</keyword>
<dbReference type="STRING" id="1297750.SAMN05444405_11732"/>
<dbReference type="InterPro" id="IPR036852">
    <property type="entry name" value="Peptidase_S8/S53_dom_sf"/>
</dbReference>
<evidence type="ECO:0000256" key="2">
    <source>
        <dbReference type="ARBA" id="ARBA00022670"/>
    </source>
</evidence>
<evidence type="ECO:0000256" key="6">
    <source>
        <dbReference type="SAM" id="SignalP"/>
    </source>
</evidence>
<evidence type="ECO:0000313" key="9">
    <source>
        <dbReference type="Proteomes" id="UP000184509"/>
    </source>
</evidence>
<dbReference type="InterPro" id="IPR015500">
    <property type="entry name" value="Peptidase_S8_subtilisin-rel"/>
</dbReference>